<feature type="region of interest" description="Disordered" evidence="2">
    <location>
        <begin position="369"/>
        <end position="389"/>
    </location>
</feature>
<dbReference type="Proteomes" id="UP001408789">
    <property type="component" value="Unassembled WGS sequence"/>
</dbReference>
<evidence type="ECO:0008006" key="7">
    <source>
        <dbReference type="Google" id="ProtNLM"/>
    </source>
</evidence>
<evidence type="ECO:0000259" key="3">
    <source>
        <dbReference type="Pfam" id="PF12490"/>
    </source>
</evidence>
<evidence type="ECO:0000256" key="2">
    <source>
        <dbReference type="SAM" id="MobiDB-lite"/>
    </source>
</evidence>
<organism evidence="5 6">
    <name type="scientific">Deinandra increscens subsp. villosa</name>
    <dbReference type="NCBI Taxonomy" id="3103831"/>
    <lineage>
        <taxon>Eukaryota</taxon>
        <taxon>Viridiplantae</taxon>
        <taxon>Streptophyta</taxon>
        <taxon>Embryophyta</taxon>
        <taxon>Tracheophyta</taxon>
        <taxon>Spermatophyta</taxon>
        <taxon>Magnoliopsida</taxon>
        <taxon>eudicotyledons</taxon>
        <taxon>Gunneridae</taxon>
        <taxon>Pentapetalae</taxon>
        <taxon>asterids</taxon>
        <taxon>campanulids</taxon>
        <taxon>Asterales</taxon>
        <taxon>Asteraceae</taxon>
        <taxon>Asteroideae</taxon>
        <taxon>Heliantheae alliance</taxon>
        <taxon>Madieae</taxon>
        <taxon>Madiinae</taxon>
        <taxon>Deinandra</taxon>
    </lineage>
</organism>
<comment type="caution">
    <text evidence="5">The sequence shown here is derived from an EMBL/GenBank/DDBJ whole genome shotgun (WGS) entry which is preliminary data.</text>
</comment>
<dbReference type="Pfam" id="PF12490">
    <property type="entry name" value="BCAS3"/>
    <property type="match status" value="1"/>
</dbReference>
<dbReference type="EMBL" id="JBCNJP010000010">
    <property type="protein sequence ID" value="KAK9072289.1"/>
    <property type="molecule type" value="Genomic_DNA"/>
</dbReference>
<dbReference type="GO" id="GO:0006914">
    <property type="term" value="P:autophagy"/>
    <property type="evidence" value="ECO:0007669"/>
    <property type="project" value="InterPro"/>
</dbReference>
<proteinExistence type="predicted"/>
<dbReference type="InterPro" id="IPR022175">
    <property type="entry name" value="BCAS3_dom"/>
</dbReference>
<comment type="subcellular location">
    <subcellularLocation>
        <location evidence="1">Preautophagosomal structure</location>
    </subcellularLocation>
</comment>
<dbReference type="Pfam" id="PF21034">
    <property type="entry name" value="BCAS3_WD40"/>
    <property type="match status" value="1"/>
</dbReference>
<dbReference type="PANTHER" id="PTHR13268:SF7">
    <property type="entry name" value="AUTOPHAGY-RELATED PROTEIN 18F"/>
    <property type="match status" value="1"/>
</dbReference>
<accession>A0AAP0DC97</accession>
<dbReference type="InterPro" id="IPR015943">
    <property type="entry name" value="WD40/YVTN_repeat-like_dom_sf"/>
</dbReference>
<dbReference type="GO" id="GO:0000407">
    <property type="term" value="C:phagophore assembly site"/>
    <property type="evidence" value="ECO:0007669"/>
    <property type="project" value="UniProtKB-SubCell"/>
</dbReference>
<dbReference type="InterPro" id="IPR036322">
    <property type="entry name" value="WD40_repeat_dom_sf"/>
</dbReference>
<keyword evidence="6" id="KW-1185">Reference proteome</keyword>
<dbReference type="PANTHER" id="PTHR13268">
    <property type="entry name" value="BREAST CARCINOMA AMPLIFIED SEQUENCE 3"/>
    <property type="match status" value="1"/>
</dbReference>
<dbReference type="Gene3D" id="2.130.10.10">
    <property type="entry name" value="YVTN repeat-like/Quinoprotein amine dehydrogenase"/>
    <property type="match status" value="1"/>
</dbReference>
<evidence type="ECO:0000313" key="5">
    <source>
        <dbReference type="EMBL" id="KAK9072289.1"/>
    </source>
</evidence>
<reference evidence="5 6" key="1">
    <citation type="submission" date="2024-04" db="EMBL/GenBank/DDBJ databases">
        <title>The reference genome of an endangered Asteraceae, Deinandra increscens subsp. villosa, native to the Central Coast of California.</title>
        <authorList>
            <person name="Guilliams M."/>
            <person name="Hasenstab-Lehman K."/>
            <person name="Meyer R."/>
            <person name="Mcevoy S."/>
        </authorList>
    </citation>
    <scope>NUCLEOTIDE SEQUENCE [LARGE SCALE GENOMIC DNA]</scope>
    <source>
        <tissue evidence="5">Leaf</tissue>
    </source>
</reference>
<feature type="compositionally biased region" description="Acidic residues" evidence="2">
    <location>
        <begin position="805"/>
        <end position="817"/>
    </location>
</feature>
<feature type="compositionally biased region" description="Basic and acidic residues" evidence="2">
    <location>
        <begin position="842"/>
        <end position="854"/>
    </location>
</feature>
<sequence>MSRLTGPVILRGCGYDQCSQAKNEGFWSSIGLAMRKIDQKQKYGGGGNNGFIPSSIRSLSSYLRIVSSGASTVASTVRSAASAASSTIVDRDADPVPDQVLWAGFDKLECEGGISRQLLLLGYQYGFQVWDVEDANNVRNLVSRYDGAVSFMQILPKPTVSNHSRVEYPNDRPLLVICADGSFSAGANAQGGPTISSNGNIKNNHDQINGGYVPTVVWFYSLKSQCYIKELKFRSPVYSVRCSSRIVAVLQAAQVHCFDVATLEREYTILTNPIVISSSRFENIGLGPLAVGPRWIAYSGSIVALPNTRVSPQHLTHSRTFTSLGSNGSIVAHYAKQSSKQLAMGIVTLGDIGYKTLSRYYSEFLPDDSISQQLSDPGPKDRGNTNGRLPDAENVGMVIVRDVVSKLVIAQFKAHDSPIASLSFDPSGTLLVTASVHGHNFNVFRIIPGPANGASYIHLYKLQRGFTNAVIQDISFSVDSRWITISSSRGTSHLFAISPSGAPVNILSAEELSTARNHGYAYDAVSNLPVTLSAVSRIRSGNSGWRNVVTGAAPVAASSRINSYSGVIASTFHKCKSNIPAAVSGPTMSKYHMLVFSSGCVIQYALRVSSEVDTAYELLAPDNDSKIIVEPLQKWNICNKQNRREREENVDIYGENGHTDNRKVFPERTENGNSGYFEGMSKSKQENVSLEGKNHMYISEVELHMHKLQTPLWARTQINFQSLTIDDVNVDGVNNSKGEFEIEKIPTRMVEARSRYLVPAVDYLREHKVQTTRVPALDYNNSGLYEHEKLFKHGSSFDPIKDGGLENDNDETGEDAEGQMPIGDSNGFVNSDSCPVSPTRPETVDNREHSESGTHSELVNNYIDQKLENRFEDQGNEFN</sequence>
<feature type="domain" description="BCAS3 WD40" evidence="4">
    <location>
        <begin position="216"/>
        <end position="502"/>
    </location>
</feature>
<dbReference type="AlphaFoldDB" id="A0AAP0DC97"/>
<feature type="domain" description="BCAS3" evidence="3">
    <location>
        <begin position="621"/>
        <end position="760"/>
    </location>
</feature>
<dbReference type="InterPro" id="IPR048382">
    <property type="entry name" value="BCAS3_WD40"/>
</dbReference>
<evidence type="ECO:0000313" key="6">
    <source>
        <dbReference type="Proteomes" id="UP001408789"/>
    </source>
</evidence>
<feature type="region of interest" description="Disordered" evidence="2">
    <location>
        <begin position="796"/>
        <end position="879"/>
    </location>
</feature>
<feature type="compositionally biased region" description="Polar residues" evidence="2">
    <location>
        <begin position="827"/>
        <end position="836"/>
    </location>
</feature>
<gene>
    <name evidence="5" type="ORF">SSX86_008722</name>
</gene>
<evidence type="ECO:0000259" key="4">
    <source>
        <dbReference type="Pfam" id="PF21034"/>
    </source>
</evidence>
<evidence type="ECO:0000256" key="1">
    <source>
        <dbReference type="ARBA" id="ARBA00004329"/>
    </source>
</evidence>
<protein>
    <recommendedName>
        <fullName evidence="7">BCAS3 domain-containing protein</fullName>
    </recommendedName>
</protein>
<dbReference type="SUPFAM" id="SSF50978">
    <property type="entry name" value="WD40 repeat-like"/>
    <property type="match status" value="1"/>
</dbReference>
<dbReference type="InterPro" id="IPR045142">
    <property type="entry name" value="BCAS3-like"/>
</dbReference>
<name>A0AAP0DC97_9ASTR</name>
<dbReference type="GO" id="GO:0042594">
    <property type="term" value="P:response to starvation"/>
    <property type="evidence" value="ECO:0007669"/>
    <property type="project" value="TreeGrafter"/>
</dbReference>